<dbReference type="Proteomes" id="UP000030686">
    <property type="component" value="Unassembled WGS sequence"/>
</dbReference>
<organism evidence="1 2">
    <name type="scientific">Penicillium roqueforti (strain FM164)</name>
    <dbReference type="NCBI Taxonomy" id="1365484"/>
    <lineage>
        <taxon>Eukaryota</taxon>
        <taxon>Fungi</taxon>
        <taxon>Dikarya</taxon>
        <taxon>Ascomycota</taxon>
        <taxon>Pezizomycotina</taxon>
        <taxon>Eurotiomycetes</taxon>
        <taxon>Eurotiomycetidae</taxon>
        <taxon>Eurotiales</taxon>
        <taxon>Aspergillaceae</taxon>
        <taxon>Penicillium</taxon>
    </lineage>
</organism>
<dbReference type="InterPro" id="IPR011009">
    <property type="entry name" value="Kinase-like_dom_sf"/>
</dbReference>
<sequence length="189" mass="21574">MKVRYLSRINAQKHQEHYNSDERGLCDQSARIYPADEGGRDVFALGSIIVKSSHLHGQGAEHIEIDYSYAGTNEIQAIAIAKNVLKDIRVPDIYFTGKINGGPIIVQERLPDVSLAIAWQYLSQAQRDSFKQQAREILRQLHSVKPTDGYQIRSYVVPDPKIRQNGRIQPLECEILFRSGYKLHAQRLF</sequence>
<reference evidence="1" key="1">
    <citation type="journal article" date="2014" name="Nat. Commun.">
        <title>Multiple recent horizontal transfers of a large genomic region in cheese making fungi.</title>
        <authorList>
            <person name="Cheeseman K."/>
            <person name="Ropars J."/>
            <person name="Renault P."/>
            <person name="Dupont J."/>
            <person name="Gouzy J."/>
            <person name="Branca A."/>
            <person name="Abraham A.L."/>
            <person name="Ceppi M."/>
            <person name="Conseiller E."/>
            <person name="Debuchy R."/>
            <person name="Malagnac F."/>
            <person name="Goarin A."/>
            <person name="Silar P."/>
            <person name="Lacoste S."/>
            <person name="Sallet E."/>
            <person name="Bensimon A."/>
            <person name="Giraud T."/>
            <person name="Brygoo Y."/>
        </authorList>
    </citation>
    <scope>NUCLEOTIDE SEQUENCE [LARGE SCALE GENOMIC DNA]</scope>
    <source>
        <strain evidence="1">FM164</strain>
    </source>
</reference>
<keyword evidence="2" id="KW-1185">Reference proteome</keyword>
<accession>W6Q335</accession>
<dbReference type="SUPFAM" id="SSF56112">
    <property type="entry name" value="Protein kinase-like (PK-like)"/>
    <property type="match status" value="1"/>
</dbReference>
<protein>
    <submittedName>
        <fullName evidence="1">Genomic scaffold, ProqFM164S02</fullName>
    </submittedName>
</protein>
<dbReference type="EMBL" id="HG792016">
    <property type="protein sequence ID" value="CDM30381.1"/>
    <property type="molecule type" value="Genomic_DNA"/>
</dbReference>
<dbReference type="OrthoDB" id="8300194at2759"/>
<name>W6Q335_PENRF</name>
<gene>
    <name evidence="1" type="ORF">PROQFM164_S02g000530</name>
</gene>
<dbReference type="OMA" id="DQSARIY"/>
<dbReference type="AlphaFoldDB" id="W6Q335"/>
<proteinExistence type="predicted"/>
<dbReference type="STRING" id="1365484.W6Q335"/>
<evidence type="ECO:0000313" key="1">
    <source>
        <dbReference type="EMBL" id="CDM30381.1"/>
    </source>
</evidence>
<evidence type="ECO:0000313" key="2">
    <source>
        <dbReference type="Proteomes" id="UP000030686"/>
    </source>
</evidence>